<sequence length="234" mass="26643">MSGTPQSASGKVMLKILEVGFPALGNHPMAPWFQMPYSPLDVSQLRRLTVSDPYCPVSHIDDILVLCSNALEELDFQVDLFANRLPLDDKTPNLGSLRNLSHLTARTCIRGYPYQQPTIREKNDLSYIAAVLKSLPFNSLRPQQLRIDIVMWIVLLPDFDTNLALLPWSDLISVLDDERFSSFFLKVDLKIRRFEYDLRSVHVNMTSTALLSILDKNEGLKKLREKGLLSYTGY</sequence>
<protein>
    <submittedName>
        <fullName evidence="1">Uncharacterized protein</fullName>
    </submittedName>
</protein>
<dbReference type="EMBL" id="JADNYJ010000205">
    <property type="protein sequence ID" value="KAF8874961.1"/>
    <property type="molecule type" value="Genomic_DNA"/>
</dbReference>
<gene>
    <name evidence="1" type="ORF">CPB84DRAFT_558468</name>
</gene>
<proteinExistence type="predicted"/>
<evidence type="ECO:0000313" key="1">
    <source>
        <dbReference type="EMBL" id="KAF8874961.1"/>
    </source>
</evidence>
<evidence type="ECO:0000313" key="2">
    <source>
        <dbReference type="Proteomes" id="UP000724874"/>
    </source>
</evidence>
<organism evidence="1 2">
    <name type="scientific">Gymnopilus junonius</name>
    <name type="common">Spectacular rustgill mushroom</name>
    <name type="synonym">Gymnopilus spectabilis subsp. junonius</name>
    <dbReference type="NCBI Taxonomy" id="109634"/>
    <lineage>
        <taxon>Eukaryota</taxon>
        <taxon>Fungi</taxon>
        <taxon>Dikarya</taxon>
        <taxon>Basidiomycota</taxon>
        <taxon>Agaricomycotina</taxon>
        <taxon>Agaricomycetes</taxon>
        <taxon>Agaricomycetidae</taxon>
        <taxon>Agaricales</taxon>
        <taxon>Agaricineae</taxon>
        <taxon>Hymenogastraceae</taxon>
        <taxon>Gymnopilus</taxon>
    </lineage>
</organism>
<reference evidence="1" key="1">
    <citation type="submission" date="2020-11" db="EMBL/GenBank/DDBJ databases">
        <authorList>
            <consortium name="DOE Joint Genome Institute"/>
            <person name="Ahrendt S."/>
            <person name="Riley R."/>
            <person name="Andreopoulos W."/>
            <person name="LaButti K."/>
            <person name="Pangilinan J."/>
            <person name="Ruiz-duenas F.J."/>
            <person name="Barrasa J.M."/>
            <person name="Sanchez-Garcia M."/>
            <person name="Camarero S."/>
            <person name="Miyauchi S."/>
            <person name="Serrano A."/>
            <person name="Linde D."/>
            <person name="Babiker R."/>
            <person name="Drula E."/>
            <person name="Ayuso-Fernandez I."/>
            <person name="Pacheco R."/>
            <person name="Padilla G."/>
            <person name="Ferreira P."/>
            <person name="Barriuso J."/>
            <person name="Kellner H."/>
            <person name="Castanera R."/>
            <person name="Alfaro M."/>
            <person name="Ramirez L."/>
            <person name="Pisabarro A.G."/>
            <person name="Kuo A."/>
            <person name="Tritt A."/>
            <person name="Lipzen A."/>
            <person name="He G."/>
            <person name="Yan M."/>
            <person name="Ng V."/>
            <person name="Cullen D."/>
            <person name="Martin F."/>
            <person name="Rosso M.-N."/>
            <person name="Henrissat B."/>
            <person name="Hibbett D."/>
            <person name="Martinez A.T."/>
            <person name="Grigoriev I.V."/>
        </authorList>
    </citation>
    <scope>NUCLEOTIDE SEQUENCE</scope>
    <source>
        <strain evidence="1">AH 44721</strain>
    </source>
</reference>
<dbReference type="AlphaFoldDB" id="A0A9P5NAQ5"/>
<keyword evidence="2" id="KW-1185">Reference proteome</keyword>
<accession>A0A9P5NAQ5</accession>
<name>A0A9P5NAQ5_GYMJU</name>
<comment type="caution">
    <text evidence="1">The sequence shown here is derived from an EMBL/GenBank/DDBJ whole genome shotgun (WGS) entry which is preliminary data.</text>
</comment>
<dbReference type="Proteomes" id="UP000724874">
    <property type="component" value="Unassembled WGS sequence"/>
</dbReference>